<proteinExistence type="inferred from homology"/>
<dbReference type="PROSITE" id="PS51705">
    <property type="entry name" value="G_HFLX"/>
    <property type="match status" value="1"/>
</dbReference>
<gene>
    <name evidence="6" type="primary">hflX</name>
    <name evidence="10" type="ORF">GZ78_11950</name>
</gene>
<dbReference type="Proteomes" id="UP000028073">
    <property type="component" value="Unassembled WGS sequence"/>
</dbReference>
<dbReference type="InterPro" id="IPR042108">
    <property type="entry name" value="GTPase_HflX_N_sf"/>
</dbReference>
<dbReference type="FunFam" id="3.40.50.300:FF:000173">
    <property type="entry name" value="GTPase HflX"/>
    <property type="match status" value="1"/>
</dbReference>
<dbReference type="Gene3D" id="3.40.50.11060">
    <property type="entry name" value="GTPase HflX, N-terminal domain"/>
    <property type="match status" value="1"/>
</dbReference>
<dbReference type="NCBIfam" id="TIGR03156">
    <property type="entry name" value="GTP_HflX"/>
    <property type="match status" value="1"/>
</dbReference>
<dbReference type="InterPro" id="IPR030394">
    <property type="entry name" value="G_HFLX_dom"/>
</dbReference>
<reference evidence="10 11" key="1">
    <citation type="submission" date="2014-06" db="EMBL/GenBank/DDBJ databases">
        <title>Whole Genome Sequences of Three Symbiotic Endozoicomonas Bacteria.</title>
        <authorList>
            <person name="Neave M.J."/>
            <person name="Apprill A."/>
            <person name="Voolstra C.R."/>
        </authorList>
    </citation>
    <scope>NUCLEOTIDE SEQUENCE [LARGE SCALE GENOMIC DNA]</scope>
    <source>
        <strain evidence="10 11">DSM 25634</strain>
    </source>
</reference>
<dbReference type="InterPro" id="IPR016496">
    <property type="entry name" value="GTPase_HflX"/>
</dbReference>
<dbReference type="InterPro" id="IPR032305">
    <property type="entry name" value="GTP-bd_M"/>
</dbReference>
<dbReference type="GO" id="GO:0005525">
    <property type="term" value="F:GTP binding"/>
    <property type="evidence" value="ECO:0007669"/>
    <property type="project" value="UniProtKB-UniRule"/>
</dbReference>
<feature type="binding site" evidence="8">
    <location>
        <position position="232"/>
    </location>
    <ligand>
        <name>Mg(2+)</name>
        <dbReference type="ChEBI" id="CHEBI:18420"/>
    </ligand>
</feature>
<accession>A0A081NIG3</accession>
<evidence type="ECO:0000313" key="11">
    <source>
        <dbReference type="Proteomes" id="UP000028073"/>
    </source>
</evidence>
<feature type="binding site" evidence="7">
    <location>
        <begin position="230"/>
        <end position="234"/>
    </location>
    <ligand>
        <name>GTP</name>
        <dbReference type="ChEBI" id="CHEBI:37565"/>
    </ligand>
</feature>
<feature type="domain" description="Hflx-type G" evidence="9">
    <location>
        <begin position="199"/>
        <end position="366"/>
    </location>
</feature>
<protein>
    <recommendedName>
        <fullName evidence="6">GTPase HflX</fullName>
    </recommendedName>
    <alternativeName>
        <fullName evidence="6">GTP-binding protein HflX</fullName>
    </alternativeName>
</protein>
<evidence type="ECO:0000256" key="6">
    <source>
        <dbReference type="HAMAP-Rule" id="MF_00900"/>
    </source>
</evidence>
<organism evidence="10 11">
    <name type="scientific">Endozoicomonas numazuensis</name>
    <dbReference type="NCBI Taxonomy" id="1137799"/>
    <lineage>
        <taxon>Bacteria</taxon>
        <taxon>Pseudomonadati</taxon>
        <taxon>Pseudomonadota</taxon>
        <taxon>Gammaproteobacteria</taxon>
        <taxon>Oceanospirillales</taxon>
        <taxon>Endozoicomonadaceae</taxon>
        <taxon>Endozoicomonas</taxon>
    </lineage>
</organism>
<dbReference type="InterPro" id="IPR025121">
    <property type="entry name" value="GTPase_HflX_N"/>
</dbReference>
<dbReference type="SUPFAM" id="SSF52540">
    <property type="entry name" value="P-loop containing nucleoside triphosphate hydrolases"/>
    <property type="match status" value="1"/>
</dbReference>
<dbReference type="NCBIfam" id="NF008280">
    <property type="entry name" value="PRK11058.1"/>
    <property type="match status" value="1"/>
</dbReference>
<name>A0A081NIG3_9GAMM</name>
<evidence type="ECO:0000256" key="2">
    <source>
        <dbReference type="ARBA" id="ARBA00022723"/>
    </source>
</evidence>
<dbReference type="InterPro" id="IPR027417">
    <property type="entry name" value="P-loop_NTPase"/>
</dbReference>
<dbReference type="HAMAP" id="MF_00900">
    <property type="entry name" value="GTPase_HflX"/>
    <property type="match status" value="1"/>
</dbReference>
<comment type="similarity">
    <text evidence="6">Belongs to the TRAFAC class OBG-HflX-like GTPase superfamily. HflX GTPase family.</text>
</comment>
<dbReference type="Gene3D" id="6.10.250.2860">
    <property type="match status" value="1"/>
</dbReference>
<feature type="binding site" evidence="7">
    <location>
        <begin position="318"/>
        <end position="321"/>
    </location>
    <ligand>
        <name>GTP</name>
        <dbReference type="ChEBI" id="CHEBI:37565"/>
    </ligand>
</feature>
<dbReference type="Pfam" id="PF16360">
    <property type="entry name" value="GTP-bdg_M"/>
    <property type="match status" value="1"/>
</dbReference>
<evidence type="ECO:0000259" key="9">
    <source>
        <dbReference type="PROSITE" id="PS51705"/>
    </source>
</evidence>
<dbReference type="InterPro" id="IPR006073">
    <property type="entry name" value="GTP-bd"/>
</dbReference>
<dbReference type="PIRSF" id="PIRSF006809">
    <property type="entry name" value="GTP-binding_hflX_prd"/>
    <property type="match status" value="1"/>
</dbReference>
<comment type="cofactor">
    <cofactor evidence="8">
        <name>Mg(2+)</name>
        <dbReference type="ChEBI" id="CHEBI:18420"/>
    </cofactor>
</comment>
<dbReference type="FunFam" id="3.40.50.11060:FF:000001">
    <property type="entry name" value="GTPase HflX"/>
    <property type="match status" value="1"/>
</dbReference>
<keyword evidence="4 8" id="KW-0460">Magnesium</keyword>
<dbReference type="Gene3D" id="3.40.50.300">
    <property type="entry name" value="P-loop containing nucleotide triphosphate hydrolases"/>
    <property type="match status" value="1"/>
</dbReference>
<comment type="function">
    <text evidence="6">GTPase that associates with the 50S ribosomal subunit and may have a role during protein synthesis or ribosome biogenesis.</text>
</comment>
<keyword evidence="5 6" id="KW-0342">GTP-binding</keyword>
<dbReference type="OrthoDB" id="9812272at2"/>
<sequence length="429" mass="48780">MFFERHEGGESAILVHPDMSEDKEREDPQEFMELVRSAGIETLAFITVNVRSPSPRYFVGPGKVEEIRQSVLQHKAEVVLVNHALSPSQARNLEKELECRVIDRTGLILDIFAQRARTFEGKLQVELAQLEYMSTRLIRGWTHLERQKGGIGLRGPGETQLETDRRLLRARIKSITRRLQKVRKQREQGRRSRKRAEVPQVSLVGYTNAGKSTLFNSMTQSDVYAQDQLFATLDPTLRRLDLADLGPVILADTVGFIRHLPHKLVEAFRATLEETRQADLLLHVIDAHDPERLENIKEVHEVLKEIDANDVPTLQIYNKIDLLAEVVPKIQRDDNGLPERVWVSAKTGAGLELIEQAITELLGDDMVQGRLQLQAAQGKVRARLYRLGAIQSEEYSDNGELLLDIRMPRSDFERVAKQEGLQADCLREG</sequence>
<dbReference type="PRINTS" id="PR00326">
    <property type="entry name" value="GTP1OBG"/>
</dbReference>
<evidence type="ECO:0000313" key="10">
    <source>
        <dbReference type="EMBL" id="KEQ18236.1"/>
    </source>
</evidence>
<dbReference type="GO" id="GO:0046872">
    <property type="term" value="F:metal ion binding"/>
    <property type="evidence" value="ECO:0007669"/>
    <property type="project" value="UniProtKB-KW"/>
</dbReference>
<dbReference type="GO" id="GO:0005737">
    <property type="term" value="C:cytoplasm"/>
    <property type="evidence" value="ECO:0007669"/>
    <property type="project" value="UniProtKB-SubCell"/>
</dbReference>
<dbReference type="GO" id="GO:0003924">
    <property type="term" value="F:GTPase activity"/>
    <property type="evidence" value="ECO:0007669"/>
    <property type="project" value="UniProtKB-UniRule"/>
</dbReference>
<evidence type="ECO:0000256" key="1">
    <source>
        <dbReference type="ARBA" id="ARBA00022490"/>
    </source>
</evidence>
<evidence type="ECO:0000256" key="8">
    <source>
        <dbReference type="PIRSR" id="PIRSR006809-2"/>
    </source>
</evidence>
<dbReference type="InterPro" id="IPR035647">
    <property type="entry name" value="EFG_III/V"/>
</dbReference>
<feature type="binding site" evidence="7">
    <location>
        <begin position="205"/>
        <end position="212"/>
    </location>
    <ligand>
        <name>GTP</name>
        <dbReference type="ChEBI" id="CHEBI:37565"/>
    </ligand>
</feature>
<dbReference type="STRING" id="1137799.GZ78_11950"/>
<feature type="binding site" evidence="7">
    <location>
        <begin position="252"/>
        <end position="255"/>
    </location>
    <ligand>
        <name>GTP</name>
        <dbReference type="ChEBI" id="CHEBI:37565"/>
    </ligand>
</feature>
<feature type="binding site" evidence="7">
    <location>
        <begin position="344"/>
        <end position="346"/>
    </location>
    <ligand>
        <name>GTP</name>
        <dbReference type="ChEBI" id="CHEBI:37565"/>
    </ligand>
</feature>
<feature type="binding site" evidence="8">
    <location>
        <position position="212"/>
    </location>
    <ligand>
        <name>Mg(2+)</name>
        <dbReference type="ChEBI" id="CHEBI:18420"/>
    </ligand>
</feature>
<keyword evidence="1 6" id="KW-0963">Cytoplasm</keyword>
<dbReference type="GO" id="GO:0043022">
    <property type="term" value="F:ribosome binding"/>
    <property type="evidence" value="ECO:0007669"/>
    <property type="project" value="TreeGrafter"/>
</dbReference>
<evidence type="ECO:0000256" key="3">
    <source>
        <dbReference type="ARBA" id="ARBA00022741"/>
    </source>
</evidence>
<dbReference type="SUPFAM" id="SSF54980">
    <property type="entry name" value="EF-G C-terminal domain-like"/>
    <property type="match status" value="1"/>
</dbReference>
<dbReference type="PANTHER" id="PTHR10229:SF0">
    <property type="entry name" value="GTP-BINDING PROTEIN 6-RELATED"/>
    <property type="match status" value="1"/>
</dbReference>
<dbReference type="Pfam" id="PF01926">
    <property type="entry name" value="MMR_HSR1"/>
    <property type="match status" value="1"/>
</dbReference>
<dbReference type="GO" id="GO:0097216">
    <property type="term" value="F:guanosine tetraphosphate binding"/>
    <property type="evidence" value="ECO:0007669"/>
    <property type="project" value="UniProtKB-ARBA"/>
</dbReference>
<keyword evidence="3 6" id="KW-0547">Nucleotide-binding</keyword>
<comment type="caution">
    <text evidence="10">The sequence shown here is derived from an EMBL/GenBank/DDBJ whole genome shotgun (WGS) entry which is preliminary data.</text>
</comment>
<dbReference type="RefSeq" id="WP_034835379.1">
    <property type="nucleotide sequence ID" value="NZ_JOKH01000002.1"/>
</dbReference>
<comment type="subunit">
    <text evidence="6">Monomer. Associates with the 50S ribosomal subunit.</text>
</comment>
<keyword evidence="2 8" id="KW-0479">Metal-binding</keyword>
<dbReference type="eggNOG" id="COG2262">
    <property type="taxonomic scope" value="Bacteria"/>
</dbReference>
<dbReference type="CDD" id="cd01878">
    <property type="entry name" value="HflX"/>
    <property type="match status" value="1"/>
</dbReference>
<dbReference type="EMBL" id="JOKH01000002">
    <property type="protein sequence ID" value="KEQ18236.1"/>
    <property type="molecule type" value="Genomic_DNA"/>
</dbReference>
<comment type="subcellular location">
    <subcellularLocation>
        <location evidence="6">Cytoplasm</location>
    </subcellularLocation>
    <text evidence="6">May associate with membranes.</text>
</comment>
<evidence type="ECO:0000256" key="7">
    <source>
        <dbReference type="PIRSR" id="PIRSR006809-1"/>
    </source>
</evidence>
<dbReference type="PANTHER" id="PTHR10229">
    <property type="entry name" value="GTP-BINDING PROTEIN HFLX"/>
    <property type="match status" value="1"/>
</dbReference>
<evidence type="ECO:0000256" key="4">
    <source>
        <dbReference type="ARBA" id="ARBA00022842"/>
    </source>
</evidence>
<dbReference type="AlphaFoldDB" id="A0A081NIG3"/>
<evidence type="ECO:0000256" key="5">
    <source>
        <dbReference type="ARBA" id="ARBA00023134"/>
    </source>
</evidence>
<dbReference type="Pfam" id="PF13167">
    <property type="entry name" value="GTP-bdg_N"/>
    <property type="match status" value="1"/>
</dbReference>
<keyword evidence="11" id="KW-1185">Reference proteome</keyword>